<dbReference type="AlphaFoldDB" id="A0A074WU07"/>
<dbReference type="GeneID" id="25416625"/>
<feature type="domain" description="BTB" evidence="2">
    <location>
        <begin position="29"/>
        <end position="96"/>
    </location>
</feature>
<dbReference type="EMBL" id="KL584706">
    <property type="protein sequence ID" value="KEQ75049.1"/>
    <property type="molecule type" value="Genomic_DNA"/>
</dbReference>
<reference evidence="3 4" key="1">
    <citation type="journal article" date="2014" name="BMC Genomics">
        <title>Genome sequencing of four Aureobasidium pullulans varieties: biotechnological potential, stress tolerance, and description of new species.</title>
        <authorList>
            <person name="Gostin Ar C."/>
            <person name="Ohm R.A."/>
            <person name="Kogej T."/>
            <person name="Sonjak S."/>
            <person name="Turk M."/>
            <person name="Zajc J."/>
            <person name="Zalar P."/>
            <person name="Grube M."/>
            <person name="Sun H."/>
            <person name="Han J."/>
            <person name="Sharma A."/>
            <person name="Chiniquy J."/>
            <person name="Ngan C.Y."/>
            <person name="Lipzen A."/>
            <person name="Barry K."/>
            <person name="Grigoriev I.V."/>
            <person name="Gunde-Cimerman N."/>
        </authorList>
    </citation>
    <scope>NUCLEOTIDE SEQUENCE [LARGE SCALE GENOMIC DNA]</scope>
    <source>
        <strain evidence="3 4">CBS 147.97</strain>
    </source>
</reference>
<evidence type="ECO:0000313" key="4">
    <source>
        <dbReference type="Proteomes" id="UP000027730"/>
    </source>
</evidence>
<dbReference type="HOGENOM" id="CLU_1189696_0_0_1"/>
<organism evidence="3 4">
    <name type="scientific">Aureobasidium namibiae CBS 147.97</name>
    <dbReference type="NCBI Taxonomy" id="1043004"/>
    <lineage>
        <taxon>Eukaryota</taxon>
        <taxon>Fungi</taxon>
        <taxon>Dikarya</taxon>
        <taxon>Ascomycota</taxon>
        <taxon>Pezizomycotina</taxon>
        <taxon>Dothideomycetes</taxon>
        <taxon>Dothideomycetidae</taxon>
        <taxon>Dothideales</taxon>
        <taxon>Saccotheciaceae</taxon>
        <taxon>Aureobasidium</taxon>
    </lineage>
</organism>
<dbReference type="PROSITE" id="PS50097">
    <property type="entry name" value="BTB"/>
    <property type="match status" value="1"/>
</dbReference>
<feature type="compositionally biased region" description="Basic and acidic residues" evidence="1">
    <location>
        <begin position="233"/>
        <end position="247"/>
    </location>
</feature>
<dbReference type="Pfam" id="PF00651">
    <property type="entry name" value="BTB"/>
    <property type="match status" value="1"/>
</dbReference>
<dbReference type="OrthoDB" id="6359816at2759"/>
<dbReference type="InterPro" id="IPR011333">
    <property type="entry name" value="SKP1/BTB/POZ_sf"/>
</dbReference>
<keyword evidence="4" id="KW-1185">Reference proteome</keyword>
<dbReference type="Proteomes" id="UP000027730">
    <property type="component" value="Unassembled WGS sequence"/>
</dbReference>
<evidence type="ECO:0000259" key="2">
    <source>
        <dbReference type="PROSITE" id="PS50097"/>
    </source>
</evidence>
<proteinExistence type="predicted"/>
<feature type="compositionally biased region" description="Basic residues" evidence="1">
    <location>
        <begin position="248"/>
        <end position="260"/>
    </location>
</feature>
<protein>
    <recommendedName>
        <fullName evidence="2">BTB domain-containing protein</fullName>
    </recommendedName>
</protein>
<dbReference type="SMART" id="SM00225">
    <property type="entry name" value="BTB"/>
    <property type="match status" value="1"/>
</dbReference>
<dbReference type="InterPro" id="IPR000210">
    <property type="entry name" value="BTB/POZ_dom"/>
</dbReference>
<evidence type="ECO:0000256" key="1">
    <source>
        <dbReference type="SAM" id="MobiDB-lite"/>
    </source>
</evidence>
<dbReference type="Gene3D" id="3.30.710.10">
    <property type="entry name" value="Potassium Channel Kv1.1, Chain A"/>
    <property type="match status" value="1"/>
</dbReference>
<gene>
    <name evidence="3" type="ORF">M436DRAFT_80494</name>
</gene>
<evidence type="ECO:0000313" key="3">
    <source>
        <dbReference type="EMBL" id="KEQ75049.1"/>
    </source>
</evidence>
<feature type="region of interest" description="Disordered" evidence="1">
    <location>
        <begin position="233"/>
        <end position="267"/>
    </location>
</feature>
<dbReference type="RefSeq" id="XP_013429346.1">
    <property type="nucleotide sequence ID" value="XM_013573892.1"/>
</dbReference>
<dbReference type="SUPFAM" id="SSF54695">
    <property type="entry name" value="POZ domain"/>
    <property type="match status" value="1"/>
</dbReference>
<name>A0A074WU07_9PEZI</name>
<accession>A0A074WU07</accession>
<sequence>MKNTTRQTSKGVWCKNSRRTRMYDNPTTSDVTIHFSGQTIHAHKATLSEYSETFYRAFEGPFAKTASYTITTAEYGPQAVEALLKHIYSLPYEEPSGVEEDLDWYLQLYLIAIEYRVDSFEAEVVDLIRAEVFQSKEVASNEEVFKDHCQKIEDLYTANALPMSLFNMMARQINARDKSKGIREEIIRDRDVRRQQKVSCARHDRFVDLLNEGGGKHGKAEWMSGDFEEEVRELSKSEKRKQNYEKKTRVKKHKAARAGRRGFLEEE</sequence>
<dbReference type="PANTHER" id="PTHR24413">
    <property type="entry name" value="SPECKLE-TYPE POZ PROTEIN"/>
    <property type="match status" value="1"/>
</dbReference>